<feature type="region of interest" description="Disordered" evidence="1">
    <location>
        <begin position="87"/>
        <end position="139"/>
    </location>
</feature>
<feature type="compositionally biased region" description="Low complexity" evidence="1">
    <location>
        <begin position="164"/>
        <end position="177"/>
    </location>
</feature>
<dbReference type="Pfam" id="PF10901">
    <property type="entry name" value="DUF2690"/>
    <property type="match status" value="1"/>
</dbReference>
<reference evidence="4" key="1">
    <citation type="journal article" date="2019" name="Int. J. Syst. Evol. Microbiol.">
        <title>The Global Catalogue of Microorganisms (GCM) 10K type strain sequencing project: providing services to taxonomists for standard genome sequencing and annotation.</title>
        <authorList>
            <consortium name="The Broad Institute Genomics Platform"/>
            <consortium name="The Broad Institute Genome Sequencing Center for Infectious Disease"/>
            <person name="Wu L."/>
            <person name="Ma J."/>
        </authorList>
    </citation>
    <scope>NUCLEOTIDE SEQUENCE [LARGE SCALE GENOMIC DNA]</scope>
    <source>
        <strain evidence="4">JCM 17938</strain>
    </source>
</reference>
<dbReference type="Gene3D" id="1.10.260.40">
    <property type="entry name" value="lambda repressor-like DNA-binding domains"/>
    <property type="match status" value="1"/>
</dbReference>
<evidence type="ECO:0000313" key="3">
    <source>
        <dbReference type="EMBL" id="GAA4612061.1"/>
    </source>
</evidence>
<dbReference type="PROSITE" id="PS50943">
    <property type="entry name" value="HTH_CROC1"/>
    <property type="match status" value="1"/>
</dbReference>
<feature type="domain" description="HTH cro/C1-type" evidence="2">
    <location>
        <begin position="22"/>
        <end position="76"/>
    </location>
</feature>
<keyword evidence="4" id="KW-1185">Reference proteome</keyword>
<proteinExistence type="predicted"/>
<dbReference type="EMBL" id="BAABHJ010000019">
    <property type="protein sequence ID" value="GAA4612061.1"/>
    <property type="molecule type" value="Genomic_DNA"/>
</dbReference>
<name>A0ABP8TMM6_9ACTN</name>
<gene>
    <name evidence="3" type="ORF">GCM10023195_51460</name>
</gene>
<dbReference type="SUPFAM" id="SSF47413">
    <property type="entry name" value="lambda repressor-like DNA-binding domains"/>
    <property type="match status" value="1"/>
</dbReference>
<dbReference type="InterPro" id="IPR001387">
    <property type="entry name" value="Cro/C1-type_HTH"/>
</dbReference>
<dbReference type="RefSeq" id="WP_345359481.1">
    <property type="nucleotide sequence ID" value="NZ_BAABHJ010000019.1"/>
</dbReference>
<dbReference type="Proteomes" id="UP001500212">
    <property type="component" value="Unassembled WGS sequence"/>
</dbReference>
<dbReference type="CDD" id="cd00093">
    <property type="entry name" value="HTH_XRE"/>
    <property type="match status" value="1"/>
</dbReference>
<dbReference type="InterPro" id="IPR010982">
    <property type="entry name" value="Lambda_DNA-bd_dom_sf"/>
</dbReference>
<accession>A0ABP8TMM6</accession>
<feature type="compositionally biased region" description="Basic and acidic residues" evidence="1">
    <location>
        <begin position="102"/>
        <end position="125"/>
    </location>
</feature>
<sequence length="300" mass="31212">MGAWSPLPDTLEPEVRHLTVRLRALKDETGLSLAALARKTSCSKSAWSRYLSGQVLPPRDVVAALGALAGADEAPLMALWELAEAARSRRDATTPPAVPAREGQRTGPDQDDRPALAEANPDDRPALAGPSPSGPERPRWDKRALAVAAGATVLAVGGLTAALPLTSSTSPRAGRIAPPGPPTPTATSRCHRHDCTAAALGCDRDAVTTAALRIGYADLEIRYSAACKAAWAQLTGSHRYDRLEFTGEPHTRTVKTRVRVGIGAVTPVVAVTGPSTGIACVRLSIGTRRCTHPPAGSGSG</sequence>
<evidence type="ECO:0000313" key="4">
    <source>
        <dbReference type="Proteomes" id="UP001500212"/>
    </source>
</evidence>
<dbReference type="SMART" id="SM00530">
    <property type="entry name" value="HTH_XRE"/>
    <property type="match status" value="1"/>
</dbReference>
<dbReference type="InterPro" id="IPR021224">
    <property type="entry name" value="DUF2690"/>
</dbReference>
<dbReference type="Pfam" id="PF13560">
    <property type="entry name" value="HTH_31"/>
    <property type="match status" value="1"/>
</dbReference>
<feature type="region of interest" description="Disordered" evidence="1">
    <location>
        <begin position="164"/>
        <end position="189"/>
    </location>
</feature>
<comment type="caution">
    <text evidence="3">The sequence shown here is derived from an EMBL/GenBank/DDBJ whole genome shotgun (WGS) entry which is preliminary data.</text>
</comment>
<protein>
    <recommendedName>
        <fullName evidence="2">HTH cro/C1-type domain-containing protein</fullName>
    </recommendedName>
</protein>
<evidence type="ECO:0000256" key="1">
    <source>
        <dbReference type="SAM" id="MobiDB-lite"/>
    </source>
</evidence>
<organism evidence="3 4">
    <name type="scientific">Actinoallomurus liliacearum</name>
    <dbReference type="NCBI Taxonomy" id="1080073"/>
    <lineage>
        <taxon>Bacteria</taxon>
        <taxon>Bacillati</taxon>
        <taxon>Actinomycetota</taxon>
        <taxon>Actinomycetes</taxon>
        <taxon>Streptosporangiales</taxon>
        <taxon>Thermomonosporaceae</taxon>
        <taxon>Actinoallomurus</taxon>
    </lineage>
</organism>
<evidence type="ECO:0000259" key="2">
    <source>
        <dbReference type="PROSITE" id="PS50943"/>
    </source>
</evidence>